<dbReference type="RefSeq" id="WP_121989052.1">
    <property type="nucleotide sequence ID" value="NZ_OUNR01000012.1"/>
</dbReference>
<name>A0A330L4F2_9BACT</name>
<reference evidence="2" key="1">
    <citation type="submission" date="2018-04" db="EMBL/GenBank/DDBJ databases">
        <authorList>
            <person name="Lucker S."/>
            <person name="Sakoula D."/>
        </authorList>
    </citation>
    <scope>NUCLEOTIDE SEQUENCE [LARGE SCALE GENOMIC DNA]</scope>
</reference>
<dbReference type="AlphaFoldDB" id="A0A330L4F2"/>
<evidence type="ECO:0000313" key="2">
    <source>
        <dbReference type="Proteomes" id="UP000248168"/>
    </source>
</evidence>
<protein>
    <submittedName>
        <fullName evidence="1">Uncharacterized protein</fullName>
    </submittedName>
</protein>
<proteinExistence type="predicted"/>
<dbReference type="InParanoid" id="A0A330L4F2"/>
<evidence type="ECO:0000313" key="1">
    <source>
        <dbReference type="EMBL" id="SPP64704.1"/>
    </source>
</evidence>
<keyword evidence="2" id="KW-1185">Reference proteome</keyword>
<organism evidence="1 2">
    <name type="scientific">Nitrospira lenta</name>
    <dbReference type="NCBI Taxonomy" id="1436998"/>
    <lineage>
        <taxon>Bacteria</taxon>
        <taxon>Pseudomonadati</taxon>
        <taxon>Nitrospirota</taxon>
        <taxon>Nitrospiria</taxon>
        <taxon>Nitrospirales</taxon>
        <taxon>Nitrospiraceae</taxon>
        <taxon>Nitrospira</taxon>
    </lineage>
</organism>
<dbReference type="EMBL" id="OUNR01000012">
    <property type="protein sequence ID" value="SPP64704.1"/>
    <property type="molecule type" value="Genomic_DNA"/>
</dbReference>
<gene>
    <name evidence="1" type="ORF">NITLEN_20344</name>
</gene>
<sequence length="154" mass="17195">MRSDRPFLHQLRAVTLLAVIGFPAIILAEEPIPIQQILEEPRIYHLRQVTLQGTARDVQPLDPYKLPNDTPCYGAYLFKLEDDTGVMSVAVLGLCGRPLIRDPEIEDGQRVEVSATIQAPSHGGYYLSFQGLKVVTEQEDFVQAVATRILPILE</sequence>
<dbReference type="Proteomes" id="UP000248168">
    <property type="component" value="Unassembled WGS sequence"/>
</dbReference>
<accession>A0A330L4F2</accession>
<dbReference type="OrthoDB" id="9797365at2"/>